<sequence>MELQPTEIRTSISPSSAVELNTTSALANYATEAESTDSVNYHLDNGSDVRLSRQSPNDAFGVWVVKLAAPQPQSDGEHITASYYPFGLYALRTNYANGLGIGKDELEEVNPNLRGGRVENHLEKTTPVHPTEIRTSISPSSAVELNTTSALANYATEADKPCLARCETGEKNILAIRSCDVGFRSAEVSKLVVCEISPPQKRRLTRPVGTEYHLLDEDVRDGSRPGKEYESADISTDITSDLVARQPNHPVACFALVGELRSVQPEWGVEARHMLNQSVKGSCCSLVYKLKYPSIVPSWCVESEPELKELSVCQQLSLLKSRGHTFPQLAPGLPGAPHHSPPAKPIDKLSMSPLLFSPCCLSRIVRICRFSTVFCRVTIASCSVVSFFVITCTPTRRIRASPPFHNRSFMYPSSICGRERPYMSHVRTPTNFSYEPPLEPTQVRKVTVRGRETLELPKEFKKGSNASSSPYENILEPWSLFSELMVSRYPDSTSNLTAILMSLSPESIIYSITRDVKYDGNTRNSRRRDGMKPNTLLEGRRIKISSGDVKNSSRTYTDTLSLSPASAGNLVFDEFLRFREKRSLQEPQSFRRFIRWSFEMCVHPTEIRISIPPSSAVELNTTSALANYATETRPVSHDVRLASRNCSLFDRVILENILQQTKEEAPTHCRDTYVAGFEDGKGFTRGGGKENNFSGNRQQISGCLVERKPCHDREKEEIREVAQVATQSPEETVQDCPFAIVVFTRLFVYERRQPVGLLAVRAWLFGLVDQEDRYFTYQTCGVYVNVSNEKNSHLAQHVQGALHKANFERKSKMKQIF</sequence>
<dbReference type="EMBL" id="OA568062">
    <property type="protein sequence ID" value="CAD7201117.1"/>
    <property type="molecule type" value="Genomic_DNA"/>
</dbReference>
<gene>
    <name evidence="1" type="ORF">TDIB3V08_LOCUS7320</name>
</gene>
<protein>
    <submittedName>
        <fullName evidence="1">Uncharacterized protein</fullName>
    </submittedName>
</protein>
<proteinExistence type="predicted"/>
<dbReference type="AlphaFoldDB" id="A0A7R8Z955"/>
<accession>A0A7R8Z955</accession>
<name>A0A7R8Z955_TIMDO</name>
<reference evidence="1" key="1">
    <citation type="submission" date="2020-11" db="EMBL/GenBank/DDBJ databases">
        <authorList>
            <person name="Tran Van P."/>
        </authorList>
    </citation>
    <scope>NUCLEOTIDE SEQUENCE</scope>
</reference>
<organism evidence="1">
    <name type="scientific">Timema douglasi</name>
    <name type="common">Walking stick</name>
    <dbReference type="NCBI Taxonomy" id="61478"/>
    <lineage>
        <taxon>Eukaryota</taxon>
        <taxon>Metazoa</taxon>
        <taxon>Ecdysozoa</taxon>
        <taxon>Arthropoda</taxon>
        <taxon>Hexapoda</taxon>
        <taxon>Insecta</taxon>
        <taxon>Pterygota</taxon>
        <taxon>Neoptera</taxon>
        <taxon>Polyneoptera</taxon>
        <taxon>Phasmatodea</taxon>
        <taxon>Timematodea</taxon>
        <taxon>Timematoidea</taxon>
        <taxon>Timematidae</taxon>
        <taxon>Timema</taxon>
    </lineage>
</organism>
<evidence type="ECO:0000313" key="1">
    <source>
        <dbReference type="EMBL" id="CAD7201117.1"/>
    </source>
</evidence>